<feature type="signal peptide" evidence="1">
    <location>
        <begin position="1"/>
        <end position="22"/>
    </location>
</feature>
<dbReference type="Proteomes" id="UP000323621">
    <property type="component" value="Unassembled WGS sequence"/>
</dbReference>
<dbReference type="RefSeq" id="WP_148381017.1">
    <property type="nucleotide sequence ID" value="NZ_VSKN01000009.1"/>
</dbReference>
<evidence type="ECO:0000256" key="1">
    <source>
        <dbReference type="SAM" id="SignalP"/>
    </source>
</evidence>
<accession>A0ABY3MAL5</accession>
<gene>
    <name evidence="2" type="ORF">ES677_08615</name>
</gene>
<sequence>MHTIIKHVTVLILLCCGLQLYAQDTIKNPEKDKAIHSLESLKESIRAEERDALRIEVITVNERVLHKEISYKEAEDLKEAAAIKRALNIENRIRITENRMEYFERNKTDTISFENSKNMFSVTIGAGEKGLKIKGKSKPIKYDIRTGNQFLFAIGLNNAIIEGQDFSDSPYKVGGSGFVELGWLWNTRLFKHTNFARIKYGLSLQWNKYEIKDNNYFEDNDKVTTLEDFSYNLKKAKFRTTSLVIPVHFEFGPSQKIEKKDRIRYINNDTFKIGLGGFAGANIGTIQKLKYEENGDAIKHKTKRDFNTNTFIYGLSGYIGYDDFSVYIKYNLSETFKNQEVKQNNISLGLRLDLD</sequence>
<keyword evidence="3" id="KW-1185">Reference proteome</keyword>
<protein>
    <recommendedName>
        <fullName evidence="4">PorT family protein</fullName>
    </recommendedName>
</protein>
<name>A0ABY3MAL5_9FLAO</name>
<evidence type="ECO:0000313" key="2">
    <source>
        <dbReference type="EMBL" id="TYC12711.1"/>
    </source>
</evidence>
<proteinExistence type="predicted"/>
<comment type="caution">
    <text evidence="2">The sequence shown here is derived from an EMBL/GenBank/DDBJ whole genome shotgun (WGS) entry which is preliminary data.</text>
</comment>
<reference evidence="2 3" key="1">
    <citation type="submission" date="2019-08" db="EMBL/GenBank/DDBJ databases">
        <title>Genomes of Antarctic Bizionia species.</title>
        <authorList>
            <person name="Bowman J.P."/>
        </authorList>
    </citation>
    <scope>NUCLEOTIDE SEQUENCE [LARGE SCALE GENOMIC DNA]</scope>
    <source>
        <strain evidence="2 3">IC164</strain>
    </source>
</reference>
<evidence type="ECO:0000313" key="3">
    <source>
        <dbReference type="Proteomes" id="UP000323621"/>
    </source>
</evidence>
<dbReference type="EMBL" id="VSKN01000009">
    <property type="protein sequence ID" value="TYC12711.1"/>
    <property type="molecule type" value="Genomic_DNA"/>
</dbReference>
<organism evidence="2 3">
    <name type="scientific">Bizionia gelidisalsuginis</name>
    <dbReference type="NCBI Taxonomy" id="291188"/>
    <lineage>
        <taxon>Bacteria</taxon>
        <taxon>Pseudomonadati</taxon>
        <taxon>Bacteroidota</taxon>
        <taxon>Flavobacteriia</taxon>
        <taxon>Flavobacteriales</taxon>
        <taxon>Flavobacteriaceae</taxon>
        <taxon>Bizionia</taxon>
    </lineage>
</organism>
<evidence type="ECO:0008006" key="4">
    <source>
        <dbReference type="Google" id="ProtNLM"/>
    </source>
</evidence>
<keyword evidence="1" id="KW-0732">Signal</keyword>
<feature type="chain" id="PRO_5046799957" description="PorT family protein" evidence="1">
    <location>
        <begin position="23"/>
        <end position="355"/>
    </location>
</feature>